<organism evidence="1">
    <name type="scientific">uncultured Caudovirales phage</name>
    <dbReference type="NCBI Taxonomy" id="2100421"/>
    <lineage>
        <taxon>Viruses</taxon>
        <taxon>Duplodnaviria</taxon>
        <taxon>Heunggongvirae</taxon>
        <taxon>Uroviricota</taxon>
        <taxon>Caudoviricetes</taxon>
        <taxon>Peduoviridae</taxon>
        <taxon>Maltschvirus</taxon>
        <taxon>Maltschvirus maltsch</taxon>
    </lineage>
</organism>
<gene>
    <name evidence="1" type="ORF">UFOVP1071_48</name>
</gene>
<name>A0A6J5QGW7_9CAUD</name>
<protein>
    <submittedName>
        <fullName evidence="1">Uncharacterized protein</fullName>
    </submittedName>
</protein>
<reference evidence="1" key="1">
    <citation type="submission" date="2020-05" db="EMBL/GenBank/DDBJ databases">
        <authorList>
            <person name="Chiriac C."/>
            <person name="Salcher M."/>
            <person name="Ghai R."/>
            <person name="Kavagutti S V."/>
        </authorList>
    </citation>
    <scope>NUCLEOTIDE SEQUENCE</scope>
</reference>
<dbReference type="EMBL" id="LR797022">
    <property type="protein sequence ID" value="CAB4181607.1"/>
    <property type="molecule type" value="Genomic_DNA"/>
</dbReference>
<sequence length="83" mass="9629">MIESNYSQGMEIAMEKLTLDEMRRGLEWLERNYASLMGHGEYSMADMLSAKIDLYQEAIVARICSEDPYTTASDVRYFEGFRV</sequence>
<proteinExistence type="predicted"/>
<accession>A0A6J5QGW7</accession>
<evidence type="ECO:0000313" key="1">
    <source>
        <dbReference type="EMBL" id="CAB4181607.1"/>
    </source>
</evidence>